<comment type="similarity">
    <text evidence="15">Belongs to the cation transport ATPase (P-type) (TC 3.A.3) family.</text>
</comment>
<dbReference type="GO" id="GO:0016887">
    <property type="term" value="F:ATP hydrolysis activity"/>
    <property type="evidence" value="ECO:0007669"/>
    <property type="project" value="InterPro"/>
</dbReference>
<evidence type="ECO:0000256" key="2">
    <source>
        <dbReference type="ARBA" id="ARBA00022448"/>
    </source>
</evidence>
<dbReference type="GO" id="GO:0005524">
    <property type="term" value="F:ATP binding"/>
    <property type="evidence" value="ECO:0007669"/>
    <property type="project" value="UniProtKB-KW"/>
</dbReference>
<feature type="transmembrane region" description="Helical" evidence="15">
    <location>
        <begin position="1280"/>
        <end position="1299"/>
    </location>
</feature>
<dbReference type="CDD" id="cd02081">
    <property type="entry name" value="P-type_ATPase_Ca_PMCA-like"/>
    <property type="match status" value="1"/>
</dbReference>
<dbReference type="PRINTS" id="PR00121">
    <property type="entry name" value="NAKATPASE"/>
</dbReference>
<feature type="domain" description="Cation-transporting P-type ATPase N-terminal" evidence="19">
    <location>
        <begin position="321"/>
        <end position="366"/>
    </location>
</feature>
<evidence type="ECO:0000256" key="7">
    <source>
        <dbReference type="ARBA" id="ARBA00022837"/>
    </source>
</evidence>
<accession>A0AAD5T5T2</accession>
<feature type="region of interest" description="Disordered" evidence="16">
    <location>
        <begin position="215"/>
        <end position="245"/>
    </location>
</feature>
<feature type="domain" description="P-type ATPase A" evidence="17">
    <location>
        <begin position="427"/>
        <end position="524"/>
    </location>
</feature>
<feature type="compositionally biased region" description="Low complexity" evidence="16">
    <location>
        <begin position="1932"/>
        <end position="1947"/>
    </location>
</feature>
<dbReference type="SUPFAM" id="SSF56784">
    <property type="entry name" value="HAD-like"/>
    <property type="match status" value="1"/>
</dbReference>
<dbReference type="Gene3D" id="3.40.50.1000">
    <property type="entry name" value="HAD superfamily/HAD-like"/>
    <property type="match status" value="1"/>
</dbReference>
<keyword evidence="6 15" id="KW-0547">Nucleotide-binding</keyword>
<feature type="region of interest" description="Disordered" evidence="16">
    <location>
        <begin position="1913"/>
        <end position="1947"/>
    </location>
</feature>
<dbReference type="Pfam" id="PF13246">
    <property type="entry name" value="Cation_ATPase"/>
    <property type="match status" value="1"/>
</dbReference>
<evidence type="ECO:0000259" key="19">
    <source>
        <dbReference type="Pfam" id="PF00690"/>
    </source>
</evidence>
<dbReference type="InterPro" id="IPR006408">
    <property type="entry name" value="P-type_ATPase_IIB"/>
</dbReference>
<feature type="region of interest" description="Disordered" evidence="16">
    <location>
        <begin position="2517"/>
        <end position="2579"/>
    </location>
</feature>
<dbReference type="InterPro" id="IPR022398">
    <property type="entry name" value="Peptidase_S8_His-AS"/>
</dbReference>
<evidence type="ECO:0000256" key="16">
    <source>
        <dbReference type="SAM" id="MobiDB-lite"/>
    </source>
</evidence>
<dbReference type="Pfam" id="PF07173">
    <property type="entry name" value="GRDP-like"/>
    <property type="match status" value="2"/>
</dbReference>
<organism evidence="20 21">
    <name type="scientific">Physocladia obscura</name>
    <dbReference type="NCBI Taxonomy" id="109957"/>
    <lineage>
        <taxon>Eukaryota</taxon>
        <taxon>Fungi</taxon>
        <taxon>Fungi incertae sedis</taxon>
        <taxon>Chytridiomycota</taxon>
        <taxon>Chytridiomycota incertae sedis</taxon>
        <taxon>Chytridiomycetes</taxon>
        <taxon>Chytridiales</taxon>
        <taxon>Chytriomycetaceae</taxon>
        <taxon>Physocladia</taxon>
    </lineage>
</organism>
<feature type="transmembrane region" description="Helical" evidence="15">
    <location>
        <begin position="358"/>
        <end position="379"/>
    </location>
</feature>
<reference evidence="20" key="1">
    <citation type="submission" date="2020-05" db="EMBL/GenBank/DDBJ databases">
        <title>Phylogenomic resolution of chytrid fungi.</title>
        <authorList>
            <person name="Stajich J.E."/>
            <person name="Amses K."/>
            <person name="Simmons R."/>
            <person name="Seto K."/>
            <person name="Myers J."/>
            <person name="Bonds A."/>
            <person name="Quandt C.A."/>
            <person name="Barry K."/>
            <person name="Liu P."/>
            <person name="Grigoriev I."/>
            <person name="Longcore J.E."/>
            <person name="James T.Y."/>
        </authorList>
    </citation>
    <scope>NUCLEOTIDE SEQUENCE</scope>
    <source>
        <strain evidence="20">JEL0513</strain>
    </source>
</reference>
<evidence type="ECO:0000256" key="12">
    <source>
        <dbReference type="ARBA" id="ARBA00023065"/>
    </source>
</evidence>
<dbReference type="PROSITE" id="PS00137">
    <property type="entry name" value="SUBTILASE_HIS"/>
    <property type="match status" value="1"/>
</dbReference>
<feature type="compositionally biased region" description="Basic and acidic residues" evidence="16">
    <location>
        <begin position="221"/>
        <end position="245"/>
    </location>
</feature>
<dbReference type="SUPFAM" id="SSF81653">
    <property type="entry name" value="Calcium ATPase, transduction domain A"/>
    <property type="match status" value="1"/>
</dbReference>
<dbReference type="InterPro" id="IPR036412">
    <property type="entry name" value="HAD-like_sf"/>
</dbReference>
<dbReference type="Gene3D" id="2.70.150.10">
    <property type="entry name" value="Calcium-transporting ATPase, cytoplasmic transduction domain A"/>
    <property type="match status" value="1"/>
</dbReference>
<keyword evidence="21" id="KW-1185">Reference proteome</keyword>
<dbReference type="PANTHER" id="PTHR24093:SF369">
    <property type="entry name" value="CALCIUM-TRANSPORTING ATPASE"/>
    <property type="match status" value="1"/>
</dbReference>
<dbReference type="GO" id="GO:0006874">
    <property type="term" value="P:intracellular calcium ion homeostasis"/>
    <property type="evidence" value="ECO:0007669"/>
    <property type="project" value="TreeGrafter"/>
</dbReference>
<evidence type="ECO:0000256" key="9">
    <source>
        <dbReference type="ARBA" id="ARBA00022842"/>
    </source>
</evidence>
<comment type="catalytic activity">
    <reaction evidence="14 15">
        <text>Ca(2+)(in) + ATP + H2O = Ca(2+)(out) + ADP + phosphate + H(+)</text>
        <dbReference type="Rhea" id="RHEA:18105"/>
        <dbReference type="ChEBI" id="CHEBI:15377"/>
        <dbReference type="ChEBI" id="CHEBI:15378"/>
        <dbReference type="ChEBI" id="CHEBI:29108"/>
        <dbReference type="ChEBI" id="CHEBI:30616"/>
        <dbReference type="ChEBI" id="CHEBI:43474"/>
        <dbReference type="ChEBI" id="CHEBI:456216"/>
        <dbReference type="EC" id="7.2.2.10"/>
    </reaction>
</comment>
<feature type="transmembrane region" description="Helical" evidence="15">
    <location>
        <begin position="1311"/>
        <end position="1333"/>
    </location>
</feature>
<evidence type="ECO:0000259" key="17">
    <source>
        <dbReference type="Pfam" id="PF00122"/>
    </source>
</evidence>
<keyword evidence="10" id="KW-1278">Translocase</keyword>
<dbReference type="InterPro" id="IPR008250">
    <property type="entry name" value="ATPase_P-typ_transduc_dom_A_sf"/>
</dbReference>
<dbReference type="SUPFAM" id="SSF81665">
    <property type="entry name" value="Calcium ATPase, transmembrane domain M"/>
    <property type="match status" value="1"/>
</dbReference>
<dbReference type="Gene3D" id="3.40.1110.10">
    <property type="entry name" value="Calcium-transporting ATPase, cytoplasmic domain N"/>
    <property type="match status" value="1"/>
</dbReference>
<dbReference type="PANTHER" id="PTHR24093">
    <property type="entry name" value="CATION TRANSPORTING ATPASE"/>
    <property type="match status" value="1"/>
</dbReference>
<evidence type="ECO:0000256" key="5">
    <source>
        <dbReference type="ARBA" id="ARBA00022723"/>
    </source>
</evidence>
<dbReference type="InterPro" id="IPR001757">
    <property type="entry name" value="P_typ_ATPase"/>
</dbReference>
<feature type="transmembrane region" description="Helical" evidence="15">
    <location>
        <begin position="385"/>
        <end position="406"/>
    </location>
</feature>
<dbReference type="InterPro" id="IPR059000">
    <property type="entry name" value="ATPase_P-type_domA"/>
</dbReference>
<dbReference type="SUPFAM" id="SSF81660">
    <property type="entry name" value="Metal cation-transporting ATPase, ATP-binding domain N"/>
    <property type="match status" value="1"/>
</dbReference>
<dbReference type="EC" id="7.2.2.10" evidence="15"/>
<dbReference type="Pfam" id="PF00122">
    <property type="entry name" value="E1-E2_ATPase"/>
    <property type="match status" value="1"/>
</dbReference>
<evidence type="ECO:0000256" key="6">
    <source>
        <dbReference type="ARBA" id="ARBA00022741"/>
    </source>
</evidence>
<dbReference type="EMBL" id="JADGJH010000304">
    <property type="protein sequence ID" value="KAJ3131283.1"/>
    <property type="molecule type" value="Genomic_DNA"/>
</dbReference>
<keyword evidence="13 15" id="KW-0472">Membrane</keyword>
<dbReference type="NCBIfam" id="TIGR01517">
    <property type="entry name" value="ATPase-IIB_Ca"/>
    <property type="match status" value="1"/>
</dbReference>
<protein>
    <recommendedName>
        <fullName evidence="15">Calcium-transporting ATPase</fullName>
        <ecNumber evidence="15">7.2.2.10</ecNumber>
    </recommendedName>
</protein>
<keyword evidence="2 15" id="KW-0813">Transport</keyword>
<evidence type="ECO:0000313" key="20">
    <source>
        <dbReference type="EMBL" id="KAJ3131283.1"/>
    </source>
</evidence>
<keyword evidence="5" id="KW-0479">Metal-binding</keyword>
<dbReference type="Gene3D" id="1.20.1110.10">
    <property type="entry name" value="Calcium-transporting ATPase, transmembrane domain"/>
    <property type="match status" value="1"/>
</dbReference>
<keyword evidence="7 15" id="KW-0106">Calcium</keyword>
<gene>
    <name evidence="20" type="ORF">HK100_006555</name>
</gene>
<dbReference type="GO" id="GO:0005886">
    <property type="term" value="C:plasma membrane"/>
    <property type="evidence" value="ECO:0007669"/>
    <property type="project" value="TreeGrafter"/>
</dbReference>
<evidence type="ECO:0000256" key="10">
    <source>
        <dbReference type="ARBA" id="ARBA00022967"/>
    </source>
</evidence>
<dbReference type="InterPro" id="IPR004014">
    <property type="entry name" value="ATPase_P-typ_cation-transptr_N"/>
</dbReference>
<dbReference type="SFLD" id="SFLDF00027">
    <property type="entry name" value="p-type_atpase"/>
    <property type="match status" value="1"/>
</dbReference>
<keyword evidence="3 15" id="KW-0109">Calcium transport</keyword>
<comment type="subcellular location">
    <subcellularLocation>
        <location evidence="1">Endomembrane system</location>
        <topology evidence="1">Multi-pass membrane protein</topology>
    </subcellularLocation>
    <subcellularLocation>
        <location evidence="15">Membrane</location>
        <topology evidence="15">Multi-pass membrane protein</topology>
    </subcellularLocation>
</comment>
<dbReference type="InterPro" id="IPR023214">
    <property type="entry name" value="HAD_sf"/>
</dbReference>
<dbReference type="SFLD" id="SFLDS00003">
    <property type="entry name" value="Haloacid_Dehalogenase"/>
    <property type="match status" value="1"/>
</dbReference>
<dbReference type="InterPro" id="IPR006068">
    <property type="entry name" value="ATPase_P-typ_cation-transptr_C"/>
</dbReference>
<keyword evidence="11 15" id="KW-1133">Transmembrane helix</keyword>
<dbReference type="PRINTS" id="PR00119">
    <property type="entry name" value="CATATPASE"/>
</dbReference>
<feature type="region of interest" description="Disordered" evidence="16">
    <location>
        <begin position="100"/>
        <end position="132"/>
    </location>
</feature>
<comment type="caution">
    <text evidence="20">The sequence shown here is derived from an EMBL/GenBank/DDBJ whole genome shotgun (WGS) entry which is preliminary data.</text>
</comment>
<dbReference type="InterPro" id="IPR044492">
    <property type="entry name" value="P_typ_ATPase_HD_dom"/>
</dbReference>
<feature type="transmembrane region" description="Helical" evidence="15">
    <location>
        <begin position="583"/>
        <end position="611"/>
    </location>
</feature>
<keyword evidence="12 15" id="KW-0406">Ion transport</keyword>
<name>A0AAD5T5T2_9FUNG</name>
<evidence type="ECO:0000256" key="15">
    <source>
        <dbReference type="RuleBase" id="RU361146"/>
    </source>
</evidence>
<evidence type="ECO:0000256" key="8">
    <source>
        <dbReference type="ARBA" id="ARBA00022840"/>
    </source>
</evidence>
<dbReference type="SFLD" id="SFLDG00002">
    <property type="entry name" value="C1.7:_P-type_atpase_like"/>
    <property type="match status" value="1"/>
</dbReference>
<feature type="transmembrane region" description="Helical" evidence="15">
    <location>
        <begin position="1120"/>
        <end position="1141"/>
    </location>
</feature>
<keyword evidence="4 15" id="KW-0812">Transmembrane</keyword>
<evidence type="ECO:0000256" key="11">
    <source>
        <dbReference type="ARBA" id="ARBA00022989"/>
    </source>
</evidence>
<feature type="transmembrane region" description="Helical" evidence="15">
    <location>
        <begin position="1192"/>
        <end position="1215"/>
    </location>
</feature>
<dbReference type="GO" id="GO:0046872">
    <property type="term" value="F:metal ion binding"/>
    <property type="evidence" value="ECO:0007669"/>
    <property type="project" value="UniProtKB-KW"/>
</dbReference>
<dbReference type="PROSITE" id="PS00154">
    <property type="entry name" value="ATPASE_E1_E2"/>
    <property type="match status" value="1"/>
</dbReference>
<sequence>MSSADEDKDRTKGFANGGTNALTLEVPAFKGGQTQTTSSVASVSLSPLVESPGSNGTFGSWLHAEHHTNINNANSGFNVIVGNPTDYSIALTPLSQSPLLPSHSHGNASLGVPLPAATSKRRSNSGNSAAPSEADTAFYSINSDAHLISPHSTVPRKLNSLPEDLSNSDHTLFGLTTSQIHEMLESRSLTLTLPDSSGPITLRVRDVIRRLRSSATSGISETRDAKKQDWHAVSQRESEREADKERAKTARLFSINVFSPNQAHEKPETVFGDGVGSTIVQEPEGFEDENHLTIEKPAIVDFAKRGGSVYSSNNQEESILADNNFQLRRNEFGDNRLPEPKLMSLWGFAREALKDKTLIILMVAAGADVAIGIYKTAFATDRDPLGFVDGLAIIIAVFAIVMISAVNDYRKQSQFHQLSDFSHSLSKQQVIRTGQTIQIKTSELLVGDICNIHAGDVIPADGLVIQGFNLSVDESSLTGESIALSKDAFEDPFLFSGTKLIAGVGKMVVVATGRNSMNGRVLAAITEAEPEETPLQVKLGGLADLIAKFGTYAAVGMFLILLILYVVFHHDGTSSAVSIVNNIINLFIIAVTLVVVAVPEGLPLAVTISLAHATLKMLKDNNLVRNLKACETMGNATTICSDKTGTLTQNKMQVVVGFIACRNFGMENLSTQTRTEDTLFRRMTERSSNSVIMPGHQVSNSNDDTQRQNGDDVAVAAFKKSVFASFPDVVLDHIARSINVNSTAEEVAAGGDTNSSAAAANEKGSKRRDAKHAIKIEKPETEFVGSKTEVALLEFTKLKLGKVYMRDREAIDIIEVIPFSSDRKRMSTVVKIPQTERRGDLEQALFGQDSAIHKQWLFCKGAGELIVKLCNRYIDATGKVVPMTDVARAEFESSIESMASCALRTICLAFKPVKSNSFSDKIQTNESLDPSLAADDDSNLILAGIVGIRDPIRPEVPDAVSDCLRAGVVVRMVTGDNMTTARSIAKIAGILPDGNEDGDELDQYAVMDGPTFRKLSPDMMDIVIPKLRVLARSSPLDKQILVNNLKRLGETVAVTGDGTNDAPALKSADVGFSMGIAGTEMAKDASDIILLDDNFASLSKAIIWGRSVYDSVRKFLQFQLTVNIVAVVLTIVSSFLTAIFSEQKNPISALTAVQLLWVNLIMDTFAALALATDPPTPELLNRPPSRKSDPLISYDMWKMIICQSVYQIVVCLLLYCLKVEWIGESMNVFAAGSTENYTDSYTLMATIVFNTFVFCQLFNELNCRVIGKELNVFKNIGKNNMFIAIVGGSVIVQIIIVEFGGVAFKTKSLGIVDWVLCMGLAAISLPLGVKIFLEKFTRMIKSIRIIGEGSTSARTRTATINGNAFDTRHASSDTLEDLVVETGNPADGSASNIVVSGAVEFELDGVFGGGLEMGMFVVSVRVVGECAISERGAKVSEKARGEVARVAVVDAEQVVYDSRAQGPLVVRGATSLIFRVDLGATSLPPSFDSCSSDATDPVDDLMNLSGGSGLGGLVGFGSSSSGGGSRRGRAVISYRVEAHCHFAVDTDTPTDLTATTRLTVVANAALRALLLATQTQTQPPLTITSNNGDTFNYLVTLARRCVLAPPSPFKNPLQHHFPFENPASFALLIHLYAPLSGPVSLSKVTCSLVAKTVFHDRADSGPIPINENIISSSGVDLLPKSTSNAIISPTGQISCHLIVPIPPNTPPSLKTSLFSNDHFLLLEISAENGQFPLLVLEIPVVVIDCISLLNQNYIPQLSIENISIPSDIILKQYPSQPADDQLFYAIYSFSSDHNDQFSRNARDYCWISFEQGDLLHVKHIFPEGYGFAENKTSNTEGLVQMHYLIEKMYIPENSSIRTAPARAPPAISVSQLPTIVLPITSSQNDEVSGITSLFEDMVVASRRLSASQEEAATSSAVAAHGTDQLPDYSSLTPGYNPSTTTSSSNSSIRRSGIFSQLIPKSRSNFVIVSPVVEAIVVDKVVSIQSVHAHLGLLHRFSVLEDDNRDADLRYLCHAEQRYLKWLEFLKDIRPDPLNLPLPPIDVAWMWHAHMLNPLRYLEDCYNIFGFSSPYHMPLHRMHQIDGEGFNPLDGSQEIWEGFTGEPYTLAMGCETPFELYCPWCTSSTAVEADLFVKFRLKDASIPCAGCFALMNTENLSAKRFMNDIGKFLNADGMLCGSILDEKTGDINIQKAANDLSVLFPANTFMQRFDSIVGDFEKCNWHEIETRFALHMNALRIAESLRGHVRKTTVPMIFRAYKNIPFALSLNIIAAVVRQQGFTSKIVGGVVDWSDRDAFARAVWRYKNFLELIKKEPHKFLVPTLVIVQDVDLCWHTHQLYPENYRLYGIREMHRIINHDDTVEAGILTSSFDETAKLWKHHFRERYSAQAEESKIFKQPTAFVYPSYTQKARAAVKTLKFTNGGGGCVVHDPIPPPTRSSDHSVVISCIAWSLNGSKYFPWANDVIKNGPKYFGECGNTNDGFYSCGSIPKSSLSRPPPVTDNRQAQVTAVPLSYYRASTGNSGGYSDNSQRHHHHHSATSSHGSGVGGAISGSSSVSHHHHSSGVGGASSGSSSSGSHHHAG</sequence>
<dbReference type="Pfam" id="PF00690">
    <property type="entry name" value="Cation_ATPase_N"/>
    <property type="match status" value="1"/>
</dbReference>
<dbReference type="GO" id="GO:0012505">
    <property type="term" value="C:endomembrane system"/>
    <property type="evidence" value="ECO:0007669"/>
    <property type="project" value="UniProtKB-SubCell"/>
</dbReference>
<evidence type="ECO:0000313" key="21">
    <source>
        <dbReference type="Proteomes" id="UP001211907"/>
    </source>
</evidence>
<proteinExistence type="inferred from homology"/>
<dbReference type="GO" id="GO:0005388">
    <property type="term" value="F:P-type calcium transporter activity"/>
    <property type="evidence" value="ECO:0007669"/>
    <property type="project" value="UniProtKB-EC"/>
</dbReference>
<feature type="domain" description="Cation-transporting P-type ATPase C-terminal" evidence="18">
    <location>
        <begin position="1148"/>
        <end position="1327"/>
    </location>
</feature>
<evidence type="ECO:0000256" key="1">
    <source>
        <dbReference type="ARBA" id="ARBA00004127"/>
    </source>
</evidence>
<keyword evidence="9" id="KW-0460">Magnesium</keyword>
<dbReference type="Pfam" id="PF00689">
    <property type="entry name" value="Cation_ATPase_C"/>
    <property type="match status" value="1"/>
</dbReference>
<dbReference type="InterPro" id="IPR009836">
    <property type="entry name" value="GRDP-like"/>
</dbReference>
<dbReference type="InterPro" id="IPR023299">
    <property type="entry name" value="ATPase_P-typ_cyto_dom_N"/>
</dbReference>
<dbReference type="FunFam" id="1.20.1110.10:FF:000039">
    <property type="entry name" value="Calcium-transporting ATPase"/>
    <property type="match status" value="1"/>
</dbReference>
<evidence type="ECO:0000256" key="14">
    <source>
        <dbReference type="ARBA" id="ARBA00048694"/>
    </source>
</evidence>
<evidence type="ECO:0000256" key="3">
    <source>
        <dbReference type="ARBA" id="ARBA00022568"/>
    </source>
</evidence>
<dbReference type="InterPro" id="IPR023298">
    <property type="entry name" value="ATPase_P-typ_TM_dom_sf"/>
</dbReference>
<dbReference type="Proteomes" id="UP001211907">
    <property type="component" value="Unassembled WGS sequence"/>
</dbReference>
<keyword evidence="8 15" id="KW-0067">ATP-binding</keyword>
<evidence type="ECO:0000259" key="18">
    <source>
        <dbReference type="Pfam" id="PF00689"/>
    </source>
</evidence>
<feature type="transmembrane region" description="Helical" evidence="15">
    <location>
        <begin position="1241"/>
        <end position="1259"/>
    </location>
</feature>
<feature type="transmembrane region" description="Helical" evidence="15">
    <location>
        <begin position="549"/>
        <end position="568"/>
    </location>
</feature>
<comment type="function">
    <text evidence="15">Catalyzes the hydrolysis of ATP coupled with the transport of calcium.</text>
</comment>
<feature type="transmembrane region" description="Helical" evidence="15">
    <location>
        <begin position="1147"/>
        <end position="1171"/>
    </location>
</feature>
<dbReference type="InterPro" id="IPR018303">
    <property type="entry name" value="ATPase_P-typ_P_site"/>
</dbReference>
<evidence type="ECO:0000256" key="4">
    <source>
        <dbReference type="ARBA" id="ARBA00022692"/>
    </source>
</evidence>
<feature type="region of interest" description="Disordered" evidence="16">
    <location>
        <begin position="746"/>
        <end position="771"/>
    </location>
</feature>
<evidence type="ECO:0000256" key="13">
    <source>
        <dbReference type="ARBA" id="ARBA00023136"/>
    </source>
</evidence>
<dbReference type="NCBIfam" id="TIGR01494">
    <property type="entry name" value="ATPase_P-type"/>
    <property type="match status" value="2"/>
</dbReference>